<name>A0ABU2TDZ3_9ACTN</name>
<sequence length="148" mass="16965">MDRDNEYLSYGAPRTSVAPELRLKKLRDRLNEPVFAYRPTARPRRVISYVRTRAGEDPTRLFEQLDREAARRGWHVGHRLHDDNGAAAPQQSPDWLRARRLMHEGFADGVLAPDRDHISRDDDQYQAELAFVADSQCFTALVVPEAAP</sequence>
<keyword evidence="2" id="KW-1185">Reference proteome</keyword>
<dbReference type="EMBL" id="JAVRFE010000040">
    <property type="protein sequence ID" value="MDT0459163.1"/>
    <property type="molecule type" value="Genomic_DNA"/>
</dbReference>
<organism evidence="1 2">
    <name type="scientific">Streptomyces mooreae</name>
    <dbReference type="NCBI Taxonomy" id="3075523"/>
    <lineage>
        <taxon>Bacteria</taxon>
        <taxon>Bacillati</taxon>
        <taxon>Actinomycetota</taxon>
        <taxon>Actinomycetes</taxon>
        <taxon>Kitasatosporales</taxon>
        <taxon>Streptomycetaceae</taxon>
        <taxon>Streptomyces</taxon>
    </lineage>
</organism>
<evidence type="ECO:0000313" key="1">
    <source>
        <dbReference type="EMBL" id="MDT0459163.1"/>
    </source>
</evidence>
<comment type="caution">
    <text evidence="1">The sequence shown here is derived from an EMBL/GenBank/DDBJ whole genome shotgun (WGS) entry which is preliminary data.</text>
</comment>
<dbReference type="Proteomes" id="UP001180551">
    <property type="component" value="Unassembled WGS sequence"/>
</dbReference>
<gene>
    <name evidence="1" type="ORF">RM550_26180</name>
</gene>
<dbReference type="RefSeq" id="WP_311626212.1">
    <property type="nucleotide sequence ID" value="NZ_JAVRFE010000040.1"/>
</dbReference>
<accession>A0ABU2TDZ3</accession>
<proteinExistence type="predicted"/>
<reference evidence="1" key="1">
    <citation type="submission" date="2024-05" db="EMBL/GenBank/DDBJ databases">
        <title>30 novel species of actinomycetes from the DSMZ collection.</title>
        <authorList>
            <person name="Nouioui I."/>
        </authorList>
    </citation>
    <scope>NUCLEOTIDE SEQUENCE</scope>
    <source>
        <strain evidence="1">DSM 41527</strain>
    </source>
</reference>
<protein>
    <recommendedName>
        <fullName evidence="3">Resolvase/invertase-type recombinase catalytic domain-containing protein</fullName>
    </recommendedName>
</protein>
<evidence type="ECO:0000313" key="2">
    <source>
        <dbReference type="Proteomes" id="UP001180551"/>
    </source>
</evidence>
<evidence type="ECO:0008006" key="3">
    <source>
        <dbReference type="Google" id="ProtNLM"/>
    </source>
</evidence>